<protein>
    <submittedName>
        <fullName evidence="1">Uncharacterized protein</fullName>
    </submittedName>
</protein>
<keyword evidence="2" id="KW-1185">Reference proteome</keyword>
<accession>A0ABQ2HRP2</accession>
<evidence type="ECO:0000313" key="2">
    <source>
        <dbReference type="Proteomes" id="UP000597656"/>
    </source>
</evidence>
<gene>
    <name evidence="1" type="ORF">GCM10011609_28200</name>
</gene>
<proteinExistence type="predicted"/>
<dbReference type="Proteomes" id="UP000597656">
    <property type="component" value="Unassembled WGS sequence"/>
</dbReference>
<dbReference type="EMBL" id="BMNC01000003">
    <property type="protein sequence ID" value="GGM89680.1"/>
    <property type="molecule type" value="Genomic_DNA"/>
</dbReference>
<reference evidence="2" key="1">
    <citation type="journal article" date="2019" name="Int. J. Syst. Evol. Microbiol.">
        <title>The Global Catalogue of Microorganisms (GCM) 10K type strain sequencing project: providing services to taxonomists for standard genome sequencing and annotation.</title>
        <authorList>
            <consortium name="The Broad Institute Genomics Platform"/>
            <consortium name="The Broad Institute Genome Sequencing Center for Infectious Disease"/>
            <person name="Wu L."/>
            <person name="Ma J."/>
        </authorList>
    </citation>
    <scope>NUCLEOTIDE SEQUENCE [LARGE SCALE GENOMIC DNA]</scope>
    <source>
        <strain evidence="2">CGMCC 4.7319</strain>
    </source>
</reference>
<organism evidence="1 2">
    <name type="scientific">Lentzea pudingi</name>
    <dbReference type="NCBI Taxonomy" id="1789439"/>
    <lineage>
        <taxon>Bacteria</taxon>
        <taxon>Bacillati</taxon>
        <taxon>Actinomycetota</taxon>
        <taxon>Actinomycetes</taxon>
        <taxon>Pseudonocardiales</taxon>
        <taxon>Pseudonocardiaceae</taxon>
        <taxon>Lentzea</taxon>
    </lineage>
</organism>
<comment type="caution">
    <text evidence="1">The sequence shown here is derived from an EMBL/GenBank/DDBJ whole genome shotgun (WGS) entry which is preliminary data.</text>
</comment>
<sequence length="80" mass="9209">MREPSSDPDSVGVVAPENLRLRYGELFKLRDRAGKITGFCSHHCEIVACTQHRRMLRVQDLHLISKQRFKLGDRPHEVAV</sequence>
<evidence type="ECO:0000313" key="1">
    <source>
        <dbReference type="EMBL" id="GGM89680.1"/>
    </source>
</evidence>
<name>A0ABQ2HRP2_9PSEU</name>